<keyword evidence="2" id="KW-0479">Metal-binding</keyword>
<dbReference type="RefSeq" id="WP_168056235.1">
    <property type="nucleotide sequence ID" value="NZ_JAAOZT010000009.1"/>
</dbReference>
<evidence type="ECO:0000256" key="1">
    <source>
        <dbReference type="ARBA" id="ARBA00005568"/>
    </source>
</evidence>
<dbReference type="AlphaFoldDB" id="A0A840RS81"/>
<dbReference type="SUPFAM" id="SSF51621">
    <property type="entry name" value="Phosphoenolpyruvate/pyruvate domain"/>
    <property type="match status" value="1"/>
</dbReference>
<accession>A0A840RS81</accession>
<dbReference type="EC" id="4.1.2.52" evidence="5"/>
<comment type="caution">
    <text evidence="5">The sequence shown here is derived from an EMBL/GenBank/DDBJ whole genome shotgun (WGS) entry which is preliminary data.</text>
</comment>
<keyword evidence="6" id="KW-1185">Reference proteome</keyword>
<evidence type="ECO:0000313" key="5">
    <source>
        <dbReference type="EMBL" id="MBB5199868.1"/>
    </source>
</evidence>
<gene>
    <name evidence="5" type="ORF">HNR39_001700</name>
</gene>
<protein>
    <submittedName>
        <fullName evidence="5">4-hydroxy-2-oxoheptanedioate aldolase</fullName>
        <ecNumber evidence="5">4.1.2.52</ecNumber>
    </submittedName>
</protein>
<dbReference type="PANTHER" id="PTHR30502">
    <property type="entry name" value="2-KETO-3-DEOXY-L-RHAMNONATE ALDOLASE"/>
    <property type="match status" value="1"/>
</dbReference>
<proteinExistence type="inferred from homology"/>
<dbReference type="InterPro" id="IPR005000">
    <property type="entry name" value="Aldolase/citrate-lyase_domain"/>
</dbReference>
<dbReference type="Proteomes" id="UP000571084">
    <property type="component" value="Unassembled WGS sequence"/>
</dbReference>
<dbReference type="PANTHER" id="PTHR30502:SF0">
    <property type="entry name" value="PHOSPHOENOLPYRUVATE CARBOXYLASE FAMILY PROTEIN"/>
    <property type="match status" value="1"/>
</dbReference>
<dbReference type="Gene3D" id="3.20.20.60">
    <property type="entry name" value="Phosphoenolpyruvate-binding domains"/>
    <property type="match status" value="1"/>
</dbReference>
<feature type="domain" description="HpcH/HpaI aldolase/citrate lyase" evidence="4">
    <location>
        <begin position="28"/>
        <end position="234"/>
    </location>
</feature>
<comment type="similarity">
    <text evidence="1">Belongs to the HpcH/HpaI aldolase family.</text>
</comment>
<evidence type="ECO:0000256" key="3">
    <source>
        <dbReference type="ARBA" id="ARBA00023239"/>
    </source>
</evidence>
<dbReference type="GO" id="GO:0005737">
    <property type="term" value="C:cytoplasm"/>
    <property type="evidence" value="ECO:0007669"/>
    <property type="project" value="TreeGrafter"/>
</dbReference>
<reference evidence="5 6" key="1">
    <citation type="submission" date="2020-08" db="EMBL/GenBank/DDBJ databases">
        <title>Genomic Encyclopedia of Type Strains, Phase IV (KMG-IV): sequencing the most valuable type-strain genomes for metagenomic binning, comparative biology and taxonomic classification.</title>
        <authorList>
            <person name="Goeker M."/>
        </authorList>
    </citation>
    <scope>NUCLEOTIDE SEQUENCE [LARGE SCALE GENOMIC DNA]</scope>
    <source>
        <strain evidence="5 6">DSM 23240</strain>
    </source>
</reference>
<dbReference type="GO" id="GO:0016832">
    <property type="term" value="F:aldehyde-lyase activity"/>
    <property type="evidence" value="ECO:0007669"/>
    <property type="project" value="TreeGrafter"/>
</dbReference>
<sequence>MRLKEKLLKLKNQDRLIYGLSCATPAALSVELISAAGYDFVTIDLEHTLIGPEQLCFMLLAARASGIPALVKIAAMHQVFQALDAGAEGIIFPRIASVRDAKAAVKLCHFFPLGERGLNSTWHSHYGRYGMLEAMNEANRRTLVVAMIEDQVGVAQANAIAAIEGIDILLEGAADLSQSLGLPWQTRHPRVKAALSSVRQAAQRSGKHFCALPRTLDDYDTSYQNGVRMFMLGDERGIARRAMTAHLEQHRARHVINAK</sequence>
<evidence type="ECO:0000259" key="4">
    <source>
        <dbReference type="Pfam" id="PF03328"/>
    </source>
</evidence>
<name>A0A840RS81_9BURK</name>
<dbReference type="InterPro" id="IPR040442">
    <property type="entry name" value="Pyrv_kinase-like_dom_sf"/>
</dbReference>
<dbReference type="InterPro" id="IPR050251">
    <property type="entry name" value="HpcH-HpaI_aldolase"/>
</dbReference>
<dbReference type="InterPro" id="IPR015813">
    <property type="entry name" value="Pyrv/PenolPyrv_kinase-like_dom"/>
</dbReference>
<dbReference type="GO" id="GO:0046872">
    <property type="term" value="F:metal ion binding"/>
    <property type="evidence" value="ECO:0007669"/>
    <property type="project" value="UniProtKB-KW"/>
</dbReference>
<dbReference type="EMBL" id="JACHHQ010000003">
    <property type="protein sequence ID" value="MBB5199868.1"/>
    <property type="molecule type" value="Genomic_DNA"/>
</dbReference>
<keyword evidence="3 5" id="KW-0456">Lyase</keyword>
<organism evidence="5 6">
    <name type="scientific">Glaciimonas immobilis</name>
    <dbReference type="NCBI Taxonomy" id="728004"/>
    <lineage>
        <taxon>Bacteria</taxon>
        <taxon>Pseudomonadati</taxon>
        <taxon>Pseudomonadota</taxon>
        <taxon>Betaproteobacteria</taxon>
        <taxon>Burkholderiales</taxon>
        <taxon>Oxalobacteraceae</taxon>
        <taxon>Glaciimonas</taxon>
    </lineage>
</organism>
<dbReference type="Pfam" id="PF03328">
    <property type="entry name" value="HpcH_HpaI"/>
    <property type="match status" value="1"/>
</dbReference>
<evidence type="ECO:0000313" key="6">
    <source>
        <dbReference type="Proteomes" id="UP000571084"/>
    </source>
</evidence>
<evidence type="ECO:0000256" key="2">
    <source>
        <dbReference type="ARBA" id="ARBA00022723"/>
    </source>
</evidence>